<dbReference type="Pfam" id="PF01963">
    <property type="entry name" value="TraB_PrgY_gumN"/>
    <property type="match status" value="1"/>
</dbReference>
<dbReference type="PANTHER" id="PTHR40590:SF1">
    <property type="entry name" value="CYTOPLASMIC PROTEIN"/>
    <property type="match status" value="1"/>
</dbReference>
<dbReference type="PROSITE" id="PS51257">
    <property type="entry name" value="PROKAR_LIPOPROTEIN"/>
    <property type="match status" value="1"/>
</dbReference>
<reference evidence="1 2" key="1">
    <citation type="submission" date="2019-12" db="EMBL/GenBank/DDBJ databases">
        <title>Genomic-based taxomic classification of the family Erythrobacteraceae.</title>
        <authorList>
            <person name="Xu L."/>
        </authorList>
    </citation>
    <scope>NUCLEOTIDE SEQUENCE [LARGE SCALE GENOMIC DNA]</scope>
    <source>
        <strain evidence="1 2">DSM 16225</strain>
    </source>
</reference>
<organism evidence="1 2">
    <name type="scientific">Qipengyuania gaetbuli</name>
    <dbReference type="NCBI Taxonomy" id="266952"/>
    <lineage>
        <taxon>Bacteria</taxon>
        <taxon>Pseudomonadati</taxon>
        <taxon>Pseudomonadota</taxon>
        <taxon>Alphaproteobacteria</taxon>
        <taxon>Sphingomonadales</taxon>
        <taxon>Erythrobacteraceae</taxon>
        <taxon>Qipengyuania</taxon>
    </lineage>
</organism>
<gene>
    <name evidence="1" type="ORF">GRI42_04595</name>
</gene>
<dbReference type="CDD" id="cd14789">
    <property type="entry name" value="Tiki"/>
    <property type="match status" value="1"/>
</dbReference>
<proteinExistence type="predicted"/>
<evidence type="ECO:0000313" key="1">
    <source>
        <dbReference type="EMBL" id="MXO50582.1"/>
    </source>
</evidence>
<dbReference type="OrthoDB" id="9806326at2"/>
<dbReference type="Proteomes" id="UP000444185">
    <property type="component" value="Unassembled WGS sequence"/>
</dbReference>
<dbReference type="InterPro" id="IPR047111">
    <property type="entry name" value="YbaP-like"/>
</dbReference>
<dbReference type="AlphaFoldDB" id="A0A844Y0E2"/>
<dbReference type="PANTHER" id="PTHR40590">
    <property type="entry name" value="CYTOPLASMIC PROTEIN-RELATED"/>
    <property type="match status" value="1"/>
</dbReference>
<accession>A0A844Y0E2</accession>
<comment type="caution">
    <text evidence="1">The sequence shown here is derived from an EMBL/GenBank/DDBJ whole genome shotgun (WGS) entry which is preliminary data.</text>
</comment>
<protein>
    <submittedName>
        <fullName evidence="1">TraB/GumN family protein</fullName>
    </submittedName>
</protein>
<dbReference type="RefSeq" id="WP_160607166.1">
    <property type="nucleotide sequence ID" value="NZ_WTYF01000004.1"/>
</dbReference>
<name>A0A844Y0E2_9SPHN</name>
<keyword evidence="2" id="KW-1185">Reference proteome</keyword>
<sequence length="294" mass="32637">MSTRHFVLTLMLLLAACQQEPQDVAEAGEAYPALWEITDETGALEGWLFGTVHALPEDLDWRSDRFDRIEEDADLLVVEVSGLDDRSALEAQFQALATDRRHLPPVKDRLGPVERERLRNLLKRNDMAANALDGLETWAAALALAQFGRIHPAEYGADKVLLGDFASREIFELEGAGPQLAIFDGLPEEDQRDLLVSVLEEVDRAPSERPDLALIWSRGDLDRLEEITGEGMLADPELREVLLVERNRTWAAQIENLLTAAPRPLIAVGAGHLLGPDGMPALLEARGYSVRRIQ</sequence>
<dbReference type="InterPro" id="IPR002816">
    <property type="entry name" value="TraB/PrgY/GumN_fam"/>
</dbReference>
<dbReference type="EMBL" id="WTYF01000004">
    <property type="protein sequence ID" value="MXO50582.1"/>
    <property type="molecule type" value="Genomic_DNA"/>
</dbReference>
<evidence type="ECO:0000313" key="2">
    <source>
        <dbReference type="Proteomes" id="UP000444185"/>
    </source>
</evidence>